<dbReference type="Proteomes" id="UP001610335">
    <property type="component" value="Unassembled WGS sequence"/>
</dbReference>
<evidence type="ECO:0000313" key="3">
    <source>
        <dbReference type="EMBL" id="KAL2834175.1"/>
    </source>
</evidence>
<evidence type="ECO:0000313" key="4">
    <source>
        <dbReference type="Proteomes" id="UP001610335"/>
    </source>
</evidence>
<accession>A0ABR4J2B8</accession>
<protein>
    <recommendedName>
        <fullName evidence="2">DUF7580 domain-containing protein</fullName>
    </recommendedName>
</protein>
<feature type="domain" description="DUF7580" evidence="2">
    <location>
        <begin position="197"/>
        <end position="605"/>
    </location>
</feature>
<reference evidence="3 4" key="1">
    <citation type="submission" date="2024-07" db="EMBL/GenBank/DDBJ databases">
        <title>Section-level genome sequencing and comparative genomics of Aspergillus sections Usti and Cavernicolus.</title>
        <authorList>
            <consortium name="Lawrence Berkeley National Laboratory"/>
            <person name="Nybo J.L."/>
            <person name="Vesth T.C."/>
            <person name="Theobald S."/>
            <person name="Frisvad J.C."/>
            <person name="Larsen T.O."/>
            <person name="Kjaerboelling I."/>
            <person name="Rothschild-Mancinelli K."/>
            <person name="Lyhne E.K."/>
            <person name="Kogle M.E."/>
            <person name="Barry K."/>
            <person name="Clum A."/>
            <person name="Na H."/>
            <person name="Ledsgaard L."/>
            <person name="Lin J."/>
            <person name="Lipzen A."/>
            <person name="Kuo A."/>
            <person name="Riley R."/>
            <person name="Mondo S."/>
            <person name="LaButti K."/>
            <person name="Haridas S."/>
            <person name="Pangalinan J."/>
            <person name="Salamov A.A."/>
            <person name="Simmons B.A."/>
            <person name="Magnuson J.K."/>
            <person name="Chen J."/>
            <person name="Drula E."/>
            <person name="Henrissat B."/>
            <person name="Wiebenga A."/>
            <person name="Lubbers R.J."/>
            <person name="Gomes A.C."/>
            <person name="Makela M.R."/>
            <person name="Stajich J."/>
            <person name="Grigoriev I.V."/>
            <person name="Mortensen U.H."/>
            <person name="De vries R.P."/>
            <person name="Baker S.E."/>
            <person name="Andersen M.R."/>
        </authorList>
    </citation>
    <scope>NUCLEOTIDE SEQUENCE [LARGE SCALE GENOMIC DNA]</scope>
    <source>
        <strain evidence="3 4">CBS 600.67</strain>
    </source>
</reference>
<evidence type="ECO:0000259" key="2">
    <source>
        <dbReference type="Pfam" id="PF24476"/>
    </source>
</evidence>
<sequence length="614" mass="69285">MTGVEVVGLVLASFPIILNCLDYYREGMEPLDEWWSFRTHFIEFVDDISHQMMRYNENMTRLLDPVVTDNESLAALVRDPVDPRWNDGNLDDPLEQRLASERDRFFRIIERMNTVVKDLKNLLQIDGDRLPTIGSAQQTSWNWQLTRIKISFSKGKHKKVRKLAQCNQNLQEILGYSERLIPIADRRKLSEPVTLFDRIRRHACSVHSALNQRWKCQTQKCQIHQAHLSISVATKTVSLNILFVVGGEQCPPHARPWKQEVVIQPPLEKTNASSAISATQISYVQQAACFTQAQEVFEESPGKGTFKVSKLARALKKTRLEPSSAKSNTQVVNKKVAFAPSVPVIQVSQHGSQTSPSPDPLSPQLIHDLCSFLRDDQAVSIGAIMDESDRHLKLSKSPNGPVVELDTTRLVPLPELLNAHHRAEVVISRQSRFAMAAHIASALLQAHMSPWLSKKWSKSDFSFLIKSGALYSSYPYVSRTFLSKISRTDTTIADSLQPSHSPEETRSSLFTVGVIILELIFGQNIETCTFRQDYYSADNTPNDQTDVSTAQRWAKKVLGECGADIDDVVRRCLDCSFGPKPSLVDARFKEAVYEGVIKPLMDYLKVWPEVMPLS</sequence>
<gene>
    <name evidence="3" type="ORF">BDW59DRAFT_156118</name>
</gene>
<dbReference type="EMBL" id="JBFXLS010000002">
    <property type="protein sequence ID" value="KAL2834175.1"/>
    <property type="molecule type" value="Genomic_DNA"/>
</dbReference>
<feature type="chain" id="PRO_5047090547" description="DUF7580 domain-containing protein" evidence="1">
    <location>
        <begin position="21"/>
        <end position="614"/>
    </location>
</feature>
<proteinExistence type="predicted"/>
<dbReference type="PANTHER" id="PTHR35186:SF4">
    <property type="entry name" value="PRION-INHIBITION AND PROPAGATION HELO DOMAIN-CONTAINING PROTEIN"/>
    <property type="match status" value="1"/>
</dbReference>
<evidence type="ECO:0000256" key="1">
    <source>
        <dbReference type="SAM" id="SignalP"/>
    </source>
</evidence>
<comment type="caution">
    <text evidence="3">The sequence shown here is derived from an EMBL/GenBank/DDBJ whole genome shotgun (WGS) entry which is preliminary data.</text>
</comment>
<name>A0ABR4J2B8_9EURO</name>
<keyword evidence="4" id="KW-1185">Reference proteome</keyword>
<dbReference type="PANTHER" id="PTHR35186">
    <property type="entry name" value="ANK_REP_REGION DOMAIN-CONTAINING PROTEIN"/>
    <property type="match status" value="1"/>
</dbReference>
<dbReference type="Pfam" id="PF24476">
    <property type="entry name" value="DUF7580"/>
    <property type="match status" value="1"/>
</dbReference>
<keyword evidence="1" id="KW-0732">Signal</keyword>
<feature type="signal peptide" evidence="1">
    <location>
        <begin position="1"/>
        <end position="20"/>
    </location>
</feature>
<organism evidence="3 4">
    <name type="scientific">Aspergillus cavernicola</name>
    <dbReference type="NCBI Taxonomy" id="176166"/>
    <lineage>
        <taxon>Eukaryota</taxon>
        <taxon>Fungi</taxon>
        <taxon>Dikarya</taxon>
        <taxon>Ascomycota</taxon>
        <taxon>Pezizomycotina</taxon>
        <taxon>Eurotiomycetes</taxon>
        <taxon>Eurotiomycetidae</taxon>
        <taxon>Eurotiales</taxon>
        <taxon>Aspergillaceae</taxon>
        <taxon>Aspergillus</taxon>
        <taxon>Aspergillus subgen. Nidulantes</taxon>
    </lineage>
</organism>
<dbReference type="InterPro" id="IPR056002">
    <property type="entry name" value="DUF7580"/>
</dbReference>